<comment type="subcellular location">
    <subcellularLocation>
        <location evidence="1">Membrane</location>
        <topology evidence="1">Multi-pass membrane protein</topology>
    </subcellularLocation>
</comment>
<reference evidence="8" key="1">
    <citation type="submission" date="2019-07" db="EMBL/GenBank/DDBJ databases">
        <title>Complete Genome Sequences of Vibrion rotiferianus strain AM7.</title>
        <authorList>
            <person name="Miyazaki K."/>
            <person name="Wiseschart A."/>
            <person name="Pootanakit K."/>
            <person name="Ishimori K."/>
            <person name="Kitahara K."/>
        </authorList>
    </citation>
    <scope>NUCLEOTIDE SEQUENCE [LARGE SCALE GENOMIC DNA]</scope>
    <source>
        <strain evidence="8">AM7</strain>
    </source>
</reference>
<organism evidence="7 8">
    <name type="scientific">Vibrio rotiferianus</name>
    <dbReference type="NCBI Taxonomy" id="190895"/>
    <lineage>
        <taxon>Bacteria</taxon>
        <taxon>Pseudomonadati</taxon>
        <taxon>Pseudomonadota</taxon>
        <taxon>Gammaproteobacteria</taxon>
        <taxon>Vibrionales</taxon>
        <taxon>Vibrionaceae</taxon>
        <taxon>Vibrio</taxon>
    </lineage>
</organism>
<feature type="transmembrane region" description="Helical" evidence="6">
    <location>
        <begin position="52"/>
        <end position="76"/>
    </location>
</feature>
<evidence type="ECO:0000256" key="6">
    <source>
        <dbReference type="SAM" id="Phobius"/>
    </source>
</evidence>
<accession>A0A510II35</accession>
<feature type="transmembrane region" description="Helical" evidence="6">
    <location>
        <begin position="204"/>
        <end position="224"/>
    </location>
</feature>
<dbReference type="Proteomes" id="UP000315115">
    <property type="component" value="Chromosome 2"/>
</dbReference>
<dbReference type="SUPFAM" id="SSF118215">
    <property type="entry name" value="Proton glutamate symport protein"/>
    <property type="match status" value="1"/>
</dbReference>
<feature type="transmembrane region" description="Helical" evidence="6">
    <location>
        <begin position="96"/>
        <end position="120"/>
    </location>
</feature>
<dbReference type="PANTHER" id="PTHR11958:SF63">
    <property type="entry name" value="AMINO ACID TRANSPORTER"/>
    <property type="match status" value="1"/>
</dbReference>
<keyword evidence="4 6" id="KW-1133">Transmembrane helix</keyword>
<evidence type="ECO:0000313" key="7">
    <source>
        <dbReference type="EMBL" id="BBL91880.1"/>
    </source>
</evidence>
<dbReference type="InterPro" id="IPR001991">
    <property type="entry name" value="Na-dicarboxylate_symporter"/>
</dbReference>
<feature type="transmembrane region" description="Helical" evidence="6">
    <location>
        <begin position="236"/>
        <end position="258"/>
    </location>
</feature>
<protein>
    <submittedName>
        <fullName evidence="7">Proton/sodium-glutamate symport protein</fullName>
    </submittedName>
</protein>
<dbReference type="Gene3D" id="1.10.3860.10">
    <property type="entry name" value="Sodium:dicarboxylate symporter"/>
    <property type="match status" value="1"/>
</dbReference>
<proteinExistence type="predicted"/>
<evidence type="ECO:0000256" key="5">
    <source>
        <dbReference type="ARBA" id="ARBA00023136"/>
    </source>
</evidence>
<sequence>MFFMRHFQLSLPVQLLISALLAWSGAQALLLLVDHGLADKSLLLSSDYYQILMLGKTVYLGLLKMVVGLMVLFSLVEGITNIGSTVRLKALGGRTLLFYSFTTLIAISLGLGASLALPAWEPLSQAISVGSDVRLIDEQGAGGAAILTNLVKMAMVNPFAALANGNLLAIVVFSFMAGVAILLSVPSGHPLLAVISGLNKSVNTMIRGIVKLSPIAIFAIVFDITLTSGGNLIQQLALFALLVFVLTMVHGLVVLPTIAKVMTGISPVALFKAISAPLAMAFATSSSAAALPLAKQSAEDNLDVSPEVSSMVLPLGSVMNMDGTALFEGVAAIFLAQLFGVDLSTTGLVMIFIMAMVSSVGAPGMPSGSMSGMQLVLLAAGIPLEAIAILLVIERPLDTFRTAVNVEGDLVATLVIDRWQKKQEGESSIYYQKPEPLIS</sequence>
<evidence type="ECO:0000256" key="2">
    <source>
        <dbReference type="ARBA" id="ARBA00022448"/>
    </source>
</evidence>
<feature type="transmembrane region" description="Helical" evidence="6">
    <location>
        <begin position="270"/>
        <end position="291"/>
    </location>
</feature>
<evidence type="ECO:0000313" key="8">
    <source>
        <dbReference type="Proteomes" id="UP000315115"/>
    </source>
</evidence>
<name>A0A510II35_9VIBR</name>
<dbReference type="AlphaFoldDB" id="A0A510II35"/>
<evidence type="ECO:0000256" key="1">
    <source>
        <dbReference type="ARBA" id="ARBA00004141"/>
    </source>
</evidence>
<gene>
    <name evidence="7" type="ORF">VroAM7_45330</name>
</gene>
<feature type="transmembrane region" description="Helical" evidence="6">
    <location>
        <begin position="372"/>
        <end position="393"/>
    </location>
</feature>
<dbReference type="GO" id="GO:0016020">
    <property type="term" value="C:membrane"/>
    <property type="evidence" value="ECO:0007669"/>
    <property type="project" value="UniProtKB-SubCell"/>
</dbReference>
<feature type="transmembrane region" description="Helical" evidence="6">
    <location>
        <begin position="159"/>
        <end position="183"/>
    </location>
</feature>
<dbReference type="InterPro" id="IPR036458">
    <property type="entry name" value="Na:dicarbo_symporter_sf"/>
</dbReference>
<dbReference type="Pfam" id="PF00375">
    <property type="entry name" value="SDF"/>
    <property type="match status" value="1"/>
</dbReference>
<dbReference type="PRINTS" id="PR00173">
    <property type="entry name" value="EDTRNSPORT"/>
</dbReference>
<evidence type="ECO:0000256" key="3">
    <source>
        <dbReference type="ARBA" id="ARBA00022692"/>
    </source>
</evidence>
<keyword evidence="2" id="KW-0813">Transport</keyword>
<dbReference type="InterPro" id="IPR050746">
    <property type="entry name" value="DAACS"/>
</dbReference>
<keyword evidence="3 6" id="KW-0812">Transmembrane</keyword>
<dbReference type="PANTHER" id="PTHR11958">
    <property type="entry name" value="SODIUM/DICARBOXYLATE SYMPORTER-RELATED"/>
    <property type="match status" value="1"/>
</dbReference>
<dbReference type="EMBL" id="AP019799">
    <property type="protein sequence ID" value="BBL91880.1"/>
    <property type="molecule type" value="Genomic_DNA"/>
</dbReference>
<evidence type="ECO:0000256" key="4">
    <source>
        <dbReference type="ARBA" id="ARBA00022989"/>
    </source>
</evidence>
<keyword evidence="5 6" id="KW-0472">Membrane</keyword>
<dbReference type="GO" id="GO:0015293">
    <property type="term" value="F:symporter activity"/>
    <property type="evidence" value="ECO:0007669"/>
    <property type="project" value="InterPro"/>
</dbReference>